<keyword evidence="8" id="KW-1185">Reference proteome</keyword>
<keyword evidence="3" id="KW-0271">Exosome</keyword>
<dbReference type="STRING" id="1071380.I2GXL1"/>
<accession>I2GXL1</accession>
<feature type="compositionally biased region" description="Polar residues" evidence="4">
    <location>
        <begin position="81"/>
        <end position="94"/>
    </location>
</feature>
<feature type="region of interest" description="Disordered" evidence="4">
    <location>
        <begin position="74"/>
        <end position="94"/>
    </location>
</feature>
<dbReference type="InterPro" id="IPR039771">
    <property type="entry name" value="Csl4"/>
</dbReference>
<evidence type="ECO:0000256" key="3">
    <source>
        <dbReference type="ARBA" id="ARBA00022835"/>
    </source>
</evidence>
<reference evidence="7 8" key="1">
    <citation type="journal article" date="2011" name="Proc. Natl. Acad. Sci. U.S.A.">
        <title>Evolutionary erosion of yeast sex chromosomes by mating-type switching accidents.</title>
        <authorList>
            <person name="Gordon J.L."/>
            <person name="Armisen D."/>
            <person name="Proux-Wera E."/>
            <person name="Oheigeartaigh S.S."/>
            <person name="Byrne K.P."/>
            <person name="Wolfe K.H."/>
        </authorList>
    </citation>
    <scope>NUCLEOTIDE SEQUENCE [LARGE SCALE GENOMIC DNA]</scope>
    <source>
        <strain evidence="8">ATCC 34711 / CBS 6284 / DSM 70876 / NBRC 10599 / NRRL Y-10934 / UCD 77-7</strain>
    </source>
</reference>
<evidence type="ECO:0000256" key="2">
    <source>
        <dbReference type="ARBA" id="ARBA00022490"/>
    </source>
</evidence>
<keyword evidence="2" id="KW-0963">Cytoplasm</keyword>
<dbReference type="RefSeq" id="XP_004178382.1">
    <property type="nucleotide sequence ID" value="XM_004178334.1"/>
</dbReference>
<evidence type="ECO:0000313" key="8">
    <source>
        <dbReference type="Proteomes" id="UP000002866"/>
    </source>
</evidence>
<dbReference type="GeneID" id="14494071"/>
<dbReference type="HOGENOM" id="CLU_067135_0_0_1"/>
<dbReference type="InterPro" id="IPR019495">
    <property type="entry name" value="EXOSC1_C"/>
</dbReference>
<feature type="domain" description="Exosome complex component CSL4 N-terminal" evidence="6">
    <location>
        <begin position="12"/>
        <end position="68"/>
    </location>
</feature>
<dbReference type="InterPro" id="IPR048626">
    <property type="entry name" value="CSL4_N"/>
</dbReference>
<dbReference type="Proteomes" id="UP000002866">
    <property type="component" value="Chromosome 2"/>
</dbReference>
<dbReference type="GO" id="GO:0070481">
    <property type="term" value="P:nuclear-transcribed mRNA catabolic process, non-stop decay"/>
    <property type="evidence" value="ECO:0007669"/>
    <property type="project" value="EnsemblFungi"/>
</dbReference>
<feature type="domain" description="Exosome complex component CSL4 C-terminal" evidence="5">
    <location>
        <begin position="138"/>
        <end position="243"/>
    </location>
</feature>
<dbReference type="OMA" id="YLICPEY"/>
<dbReference type="GO" id="GO:0071035">
    <property type="term" value="P:nuclear polyadenylation-dependent rRNA catabolic process"/>
    <property type="evidence" value="ECO:0007669"/>
    <property type="project" value="EnsemblFungi"/>
</dbReference>
<dbReference type="InterPro" id="IPR012340">
    <property type="entry name" value="NA-bd_OB-fold"/>
</dbReference>
<protein>
    <submittedName>
        <fullName evidence="7">Uncharacterized protein</fullName>
    </submittedName>
</protein>
<dbReference type="EMBL" id="HE806317">
    <property type="protein sequence ID" value="CCH58863.1"/>
    <property type="molecule type" value="Genomic_DNA"/>
</dbReference>
<comment type="subcellular location">
    <subcellularLocation>
        <location evidence="1">Nucleus</location>
        <location evidence="1">Nucleolus</location>
    </subcellularLocation>
</comment>
<dbReference type="GO" id="GO:0005730">
    <property type="term" value="C:nucleolus"/>
    <property type="evidence" value="ECO:0007669"/>
    <property type="project" value="UniProtKB-SubCell"/>
</dbReference>
<dbReference type="AlphaFoldDB" id="I2GXL1"/>
<dbReference type="OrthoDB" id="440760at2759"/>
<dbReference type="GO" id="GO:0000467">
    <property type="term" value="P:exonucleolytic trimming to generate mature 3'-end of 5.8S rRNA from tricistronic rRNA transcript (SSU-rRNA, 5.8S rRNA, LSU-rRNA)"/>
    <property type="evidence" value="ECO:0007669"/>
    <property type="project" value="EnsemblFungi"/>
</dbReference>
<evidence type="ECO:0000256" key="1">
    <source>
        <dbReference type="ARBA" id="ARBA00004604"/>
    </source>
</evidence>
<dbReference type="Gene3D" id="2.40.50.880">
    <property type="match status" value="1"/>
</dbReference>
<dbReference type="SUPFAM" id="SSF50249">
    <property type="entry name" value="Nucleic acid-binding proteins"/>
    <property type="match status" value="1"/>
</dbReference>
<dbReference type="GO" id="GO:0003723">
    <property type="term" value="F:RNA binding"/>
    <property type="evidence" value="ECO:0007669"/>
    <property type="project" value="InterPro"/>
</dbReference>
<dbReference type="GO" id="GO:0071038">
    <property type="term" value="P:TRAMP-dependent tRNA surveillance pathway"/>
    <property type="evidence" value="ECO:0007669"/>
    <property type="project" value="EnsemblFungi"/>
</dbReference>
<name>I2GXL1_HENB6</name>
<gene>
    <name evidence="7" type="primary">TBLA0B00180</name>
    <name evidence="7" type="ORF">TBLA_0B00180</name>
</gene>
<dbReference type="GO" id="GO:0000176">
    <property type="term" value="C:nuclear exosome (RNase complex)"/>
    <property type="evidence" value="ECO:0007669"/>
    <property type="project" value="EnsemblFungi"/>
</dbReference>
<dbReference type="Gene3D" id="2.40.50.140">
    <property type="entry name" value="Nucleic acid-binding proteins"/>
    <property type="match status" value="1"/>
</dbReference>
<proteinExistence type="predicted"/>
<evidence type="ECO:0000259" key="5">
    <source>
        <dbReference type="Pfam" id="PF10447"/>
    </source>
</evidence>
<dbReference type="FunCoup" id="I2GXL1">
    <property type="interactions" value="360"/>
</dbReference>
<organism evidence="7 8">
    <name type="scientific">Henningerozyma blattae (strain ATCC 34711 / CBS 6284 / DSM 70876 / NBRC 10599 / NRRL Y-10934 / UCD 77-7)</name>
    <name type="common">Yeast</name>
    <name type="synonym">Tetrapisispora blattae</name>
    <dbReference type="NCBI Taxonomy" id="1071380"/>
    <lineage>
        <taxon>Eukaryota</taxon>
        <taxon>Fungi</taxon>
        <taxon>Dikarya</taxon>
        <taxon>Ascomycota</taxon>
        <taxon>Saccharomycotina</taxon>
        <taxon>Saccharomycetes</taxon>
        <taxon>Saccharomycetales</taxon>
        <taxon>Saccharomycetaceae</taxon>
        <taxon>Henningerozyma</taxon>
    </lineage>
</organism>
<evidence type="ECO:0000313" key="7">
    <source>
        <dbReference type="EMBL" id="CCH58863.1"/>
    </source>
</evidence>
<dbReference type="PANTHER" id="PTHR12686">
    <property type="entry name" value="3'-5' EXORIBONUCLEASE CSL4-RELATED"/>
    <property type="match status" value="1"/>
</dbReference>
<dbReference type="eggNOG" id="KOG3409">
    <property type="taxonomic scope" value="Eukaryota"/>
</dbReference>
<evidence type="ECO:0000256" key="4">
    <source>
        <dbReference type="SAM" id="MobiDB-lite"/>
    </source>
</evidence>
<sequence>MDKEFNIPKLTYPGQLICPQFDVREENNNQVIYNFVAGPGTKLLEYNYQGSLVPALISTLIGYTKVEEVTIDKPDSEGKEISNSSTASRATTPLNQSTISTLESDDRIIKNIRVSVFHKLRSKADFNENVDYDFTNNLPKEGSIVLGKVTRITLQRANLEILAVENNPVPIDSGIGSNGSGVIASGGGSGSAMYSVAQISSDYSEPFRGILRSQDVRATERDSVKMVDCYKPGDIVRAQVLSLGDGTNYYVTTARNDLGVVFAKAANGAGGLMYAIDWQHMVSLSTGNIEKRKCAKPF</sequence>
<dbReference type="PANTHER" id="PTHR12686:SF8">
    <property type="entry name" value="EXOSOME COMPLEX COMPONENT CSL4"/>
    <property type="match status" value="1"/>
</dbReference>
<dbReference type="Pfam" id="PF21551">
    <property type="entry name" value="CSL4_N"/>
    <property type="match status" value="1"/>
</dbReference>
<evidence type="ECO:0000259" key="6">
    <source>
        <dbReference type="Pfam" id="PF21551"/>
    </source>
</evidence>
<dbReference type="GO" id="GO:0006397">
    <property type="term" value="P:mRNA processing"/>
    <property type="evidence" value="ECO:0007669"/>
    <property type="project" value="EnsemblFungi"/>
</dbReference>
<dbReference type="FunFam" id="2.40.50.140:FF:000312">
    <property type="entry name" value="Exosome complex component CSL4"/>
    <property type="match status" value="1"/>
</dbReference>
<dbReference type="KEGG" id="tbl:TBLA_0B00180"/>
<dbReference type="Pfam" id="PF10447">
    <property type="entry name" value="EXOSC1"/>
    <property type="match status" value="1"/>
</dbReference>
<dbReference type="InParanoid" id="I2GXL1"/>
<dbReference type="GO" id="GO:0000177">
    <property type="term" value="C:cytoplasmic exosome (RNase complex)"/>
    <property type="evidence" value="ECO:0007669"/>
    <property type="project" value="EnsemblFungi"/>
</dbReference>